<dbReference type="Proteomes" id="UP000289856">
    <property type="component" value="Chromosome"/>
</dbReference>
<name>A0A3T1D8Y4_9BACL</name>
<dbReference type="EMBL" id="AP019400">
    <property type="protein sequence ID" value="BBI34557.1"/>
    <property type="molecule type" value="Genomic_DNA"/>
</dbReference>
<organism evidence="2 3">
    <name type="scientific">Cohnella abietis</name>
    <dbReference type="NCBI Taxonomy" id="2507935"/>
    <lineage>
        <taxon>Bacteria</taxon>
        <taxon>Bacillati</taxon>
        <taxon>Bacillota</taxon>
        <taxon>Bacilli</taxon>
        <taxon>Bacillales</taxon>
        <taxon>Paenibacillaceae</taxon>
        <taxon>Cohnella</taxon>
    </lineage>
</organism>
<proteinExistence type="predicted"/>
<dbReference type="AlphaFoldDB" id="A0A3T1D8Y4"/>
<protein>
    <submittedName>
        <fullName evidence="2">Uncharacterized protein</fullName>
    </submittedName>
</protein>
<keyword evidence="3" id="KW-1185">Reference proteome</keyword>
<dbReference type="OrthoDB" id="2679407at2"/>
<sequence length="296" mass="32013">MFVHIDGEKGDDTDKRGGNVRNENSLRSLFGGVMLLVIFLQGCTASTKSMSAEEAFALSASALSGSENYSIDGEISVVDPAGFVGKKAAYEGEVTSHGNLKLSWKASNIASNSESNPAPNNASNNSPSTIKNAAPYAESSSATTENMTAYQPLQLLKSLSGKTAVISYAKPAILSQNVNFQIKLDDAVARERIVEGLREEFALLRRESGLLGGDSTGAEKILGKANKRLEAALSTLKVKTTCYWTANSKNWFPKQLREETVLTYSWEGKALQEMRLSKTNFLHNTQDGTISKKTKQ</sequence>
<evidence type="ECO:0000313" key="3">
    <source>
        <dbReference type="Proteomes" id="UP000289856"/>
    </source>
</evidence>
<accession>A0A3T1D8Y4</accession>
<dbReference type="KEGG" id="cohn:KCTCHS21_39560"/>
<feature type="compositionally biased region" description="Basic and acidic residues" evidence="1">
    <location>
        <begin position="1"/>
        <end position="17"/>
    </location>
</feature>
<feature type="region of interest" description="Disordered" evidence="1">
    <location>
        <begin position="110"/>
        <end position="138"/>
    </location>
</feature>
<feature type="region of interest" description="Disordered" evidence="1">
    <location>
        <begin position="1"/>
        <end position="22"/>
    </location>
</feature>
<gene>
    <name evidence="2" type="ORF">KCTCHS21_39560</name>
</gene>
<reference evidence="2 3" key="1">
    <citation type="submission" date="2019-01" db="EMBL/GenBank/DDBJ databases">
        <title>Complete genome sequence of Cohnella hallensis HS21 isolated from Korean fir (Abies koreana) rhizospheric soil.</title>
        <authorList>
            <person name="Jiang L."/>
            <person name="Kang S.W."/>
            <person name="Kim S."/>
            <person name="Jung J."/>
            <person name="Kim C.Y."/>
            <person name="Kim D.H."/>
            <person name="Kim S.W."/>
            <person name="Lee J."/>
        </authorList>
    </citation>
    <scope>NUCLEOTIDE SEQUENCE [LARGE SCALE GENOMIC DNA]</scope>
    <source>
        <strain evidence="2 3">HS21</strain>
    </source>
</reference>
<evidence type="ECO:0000256" key="1">
    <source>
        <dbReference type="SAM" id="MobiDB-lite"/>
    </source>
</evidence>
<evidence type="ECO:0000313" key="2">
    <source>
        <dbReference type="EMBL" id="BBI34557.1"/>
    </source>
</evidence>
<dbReference type="RefSeq" id="WP_130612074.1">
    <property type="nucleotide sequence ID" value="NZ_AP019400.1"/>
</dbReference>
<feature type="compositionally biased region" description="Low complexity" evidence="1">
    <location>
        <begin position="110"/>
        <end position="128"/>
    </location>
</feature>